<dbReference type="EMBL" id="CP150484">
    <property type="protein sequence ID" value="WYW17938.1"/>
    <property type="molecule type" value="Genomic_DNA"/>
</dbReference>
<name>A0ACD5BEW5_9PSEU</name>
<keyword evidence="2" id="KW-1185">Reference proteome</keyword>
<evidence type="ECO:0000313" key="2">
    <source>
        <dbReference type="Proteomes" id="UP001456344"/>
    </source>
</evidence>
<protein>
    <submittedName>
        <fullName evidence="1">DUF6000 family protein</fullName>
    </submittedName>
</protein>
<evidence type="ECO:0000313" key="1">
    <source>
        <dbReference type="EMBL" id="WYW17938.1"/>
    </source>
</evidence>
<sequence>MPSSFSFPGDFRRLWIGQTISAFGDKVSRIALPTAALLGLGGTAWDVGLLAALRFLPFVLIGTLAGVWVDRLPLRETMIGADAGRLVAMGGPPSSHRGFVFSGKLSGMPDAIDRYVIARYSKLLHGNFAGMMSDPEREAFLRDLVEDSRNITDDELGDLLAADWRPRITAAWLIGVDRRTAWRGRIRELFLESDLVFAGQGYCFALARFGTIADAEILVSYLDRYLARPDLRYDQEWALAALHHIDADLTTAYTSRYLRPGGLWGSWSAKNSTDLPFHKMYFAMLCSHVQRAVHAADVRR</sequence>
<accession>A0ACD5BEW5</accession>
<reference evidence="1" key="1">
    <citation type="submission" date="2023-10" db="EMBL/GenBank/DDBJ databases">
        <title>Whole genome sequencing of actinobacterial strain Amycolatopsis sp. (BCA-696) identifies the underlying plant growth-promoting genes.</title>
        <authorList>
            <person name="Gandham P."/>
            <person name="Vadla N."/>
            <person name="Saji A."/>
            <person name="Srinivas V."/>
            <person name="Ruperao P."/>
            <person name="Selvanayagam S."/>
            <person name="Saxena R.K."/>
            <person name="Rathore A."/>
            <person name="Gopalakrishnan S."/>
            <person name="Thakur V."/>
        </authorList>
    </citation>
    <scope>NUCLEOTIDE SEQUENCE</scope>
    <source>
        <strain evidence="1">BCA-696</strain>
    </source>
</reference>
<gene>
    <name evidence="1" type="ORF">LCL61_20530</name>
</gene>
<dbReference type="Proteomes" id="UP001456344">
    <property type="component" value="Chromosome"/>
</dbReference>
<proteinExistence type="predicted"/>
<organism evidence="1 2">
    <name type="scientific">Amycolatopsis coloradensis</name>
    <dbReference type="NCBI Taxonomy" id="76021"/>
    <lineage>
        <taxon>Bacteria</taxon>
        <taxon>Bacillati</taxon>
        <taxon>Actinomycetota</taxon>
        <taxon>Actinomycetes</taxon>
        <taxon>Pseudonocardiales</taxon>
        <taxon>Pseudonocardiaceae</taxon>
        <taxon>Amycolatopsis</taxon>
    </lineage>
</organism>